<dbReference type="SUPFAM" id="SSF49899">
    <property type="entry name" value="Concanavalin A-like lectins/glucanases"/>
    <property type="match status" value="1"/>
</dbReference>
<proteinExistence type="predicted"/>
<organism evidence="1 2">
    <name type="scientific">Entomospira entomophila</name>
    <dbReference type="NCBI Taxonomy" id="2719988"/>
    <lineage>
        <taxon>Bacteria</taxon>
        <taxon>Pseudomonadati</taxon>
        <taxon>Spirochaetota</taxon>
        <taxon>Spirochaetia</taxon>
        <taxon>Spirochaetales</taxon>
        <taxon>Spirochaetaceae</taxon>
        <taxon>Entomospira</taxon>
    </lineage>
</organism>
<reference evidence="1 2" key="1">
    <citation type="submission" date="2020-03" db="EMBL/GenBank/DDBJ databases">
        <title>Spirochaetal bacteria isolated from arthropods constitute a novel genus Entomospira genus novum within the order Spirochaetales.</title>
        <authorList>
            <person name="Grana-Miraglia L."/>
            <person name="Sikutova S."/>
            <person name="Fingerle V."/>
            <person name="Sing A."/>
            <person name="Castillo-Ramirez S."/>
            <person name="Margos G."/>
            <person name="Rudolf I."/>
        </authorList>
    </citation>
    <scope>NUCLEOTIDE SEQUENCE [LARGE SCALE GENOMIC DNA]</scope>
    <source>
        <strain evidence="1 2">BR193</strain>
    </source>
</reference>
<comment type="caution">
    <text evidence="1">The sequence shown here is derived from an EMBL/GenBank/DDBJ whole genome shotgun (WGS) entry which is preliminary data.</text>
</comment>
<sequence length="478" mass="54266">MKLSQIAIWGLSLLSYGFASQVSVRDLSNGWTRGYFSNIQMSQSNGIGSILYIDAYNDLPGMELLLNFESLDEYNSAYSLVYGEVTQSSVRARTGRYSAAFSGDNVLVLEPHMSSIFAGSQEKQNFSIGFWVNPLRLGDGEILFSYRSSIEHADQLIHQSISAFIEADRIVWRFENVFFLENGDPILIELMGEPILRGEWVHQLVSMDVSRGFIQLLQNNEIVATRYTSIDNYAGSIISQPKFQGRKGQELRIGEFYGYLDGFLISRDFIDRTSLSRYESRGHFITEPIPVHGMILEQISVIAEQQDSAEIRMLARASQSAMVLQNMSNESGWVEVNADFFQKIERDQVRFIQLRADFFAGRSRLSSPTLRDIHVEYIKRPLPAVPGNLRYDRELNQLRILWQPLMTANVAGYRLYFGTASGEYFGSLEQGLSPIDIGMDHMISLSGLVQGRMYYFSLVSYDEHGVESQFSPELAILF</sequence>
<dbReference type="Gene3D" id="2.60.40.10">
    <property type="entry name" value="Immunoglobulins"/>
    <property type="match status" value="1"/>
</dbReference>
<name>A0A968KT79_9SPIO</name>
<protein>
    <recommendedName>
        <fullName evidence="3">Fibronectin type-III domain-containing protein</fullName>
    </recommendedName>
</protein>
<dbReference type="EMBL" id="JAATLJ010000001">
    <property type="protein sequence ID" value="NIZ41147.1"/>
    <property type="molecule type" value="Genomic_DNA"/>
</dbReference>
<accession>A0A968KT79</accession>
<evidence type="ECO:0008006" key="3">
    <source>
        <dbReference type="Google" id="ProtNLM"/>
    </source>
</evidence>
<dbReference type="InterPro" id="IPR013783">
    <property type="entry name" value="Ig-like_fold"/>
</dbReference>
<dbReference type="RefSeq" id="WP_167700720.1">
    <property type="nucleotide sequence ID" value="NZ_JAATLJ010000001.1"/>
</dbReference>
<evidence type="ECO:0000313" key="1">
    <source>
        <dbReference type="EMBL" id="NIZ41147.1"/>
    </source>
</evidence>
<dbReference type="InterPro" id="IPR036116">
    <property type="entry name" value="FN3_sf"/>
</dbReference>
<dbReference type="SUPFAM" id="SSF49265">
    <property type="entry name" value="Fibronectin type III"/>
    <property type="match status" value="1"/>
</dbReference>
<dbReference type="AlphaFoldDB" id="A0A968KT79"/>
<evidence type="ECO:0000313" key="2">
    <source>
        <dbReference type="Proteomes" id="UP000711995"/>
    </source>
</evidence>
<gene>
    <name evidence="1" type="ORF">HCT14_06485</name>
</gene>
<keyword evidence="2" id="KW-1185">Reference proteome</keyword>
<dbReference type="InterPro" id="IPR013320">
    <property type="entry name" value="ConA-like_dom_sf"/>
</dbReference>
<dbReference type="Proteomes" id="UP000711995">
    <property type="component" value="Unassembled WGS sequence"/>
</dbReference>